<accession>A0A1E3IY77</accession>
<feature type="compositionally biased region" description="Polar residues" evidence="1">
    <location>
        <begin position="1"/>
        <end position="12"/>
    </location>
</feature>
<reference evidence="2" key="1">
    <citation type="submission" date="2016-06" db="EMBL/GenBank/DDBJ databases">
        <authorList>
            <person name="Cuomo C."/>
            <person name="Litvintseva A."/>
            <person name="Heitman J."/>
            <person name="Chen Y."/>
            <person name="Sun S."/>
            <person name="Springer D."/>
            <person name="Dromer F."/>
            <person name="Young S."/>
            <person name="Zeng Q."/>
            <person name="Chapman S."/>
            <person name="Gujja S."/>
            <person name="Saif S."/>
            <person name="Birren B."/>
        </authorList>
    </citation>
    <scope>NUCLEOTIDE SEQUENCE</scope>
    <source>
        <strain evidence="2">CBS 7841</strain>
    </source>
</reference>
<dbReference type="AlphaFoldDB" id="A0A1E3IY77"/>
<feature type="region of interest" description="Disordered" evidence="1">
    <location>
        <begin position="1"/>
        <end position="61"/>
    </location>
</feature>
<proteinExistence type="predicted"/>
<dbReference type="GeneID" id="91090428"/>
<reference evidence="2" key="2">
    <citation type="journal article" date="2022" name="Elife">
        <title>Obligate sexual reproduction of a homothallic fungus closely related to the Cryptococcus pathogenic species complex.</title>
        <authorList>
            <person name="Passer A.R."/>
            <person name="Clancey S.A."/>
            <person name="Shea T."/>
            <person name="David-Palma M."/>
            <person name="Averette A.F."/>
            <person name="Boekhout T."/>
            <person name="Porcel B.M."/>
            <person name="Nowrousian M."/>
            <person name="Cuomo C.A."/>
            <person name="Sun S."/>
            <person name="Heitman J."/>
            <person name="Coelho M.A."/>
        </authorList>
    </citation>
    <scope>NUCLEOTIDE SEQUENCE</scope>
    <source>
        <strain evidence="2">CBS 7841</strain>
    </source>
</reference>
<evidence type="ECO:0000256" key="1">
    <source>
        <dbReference type="SAM" id="MobiDB-lite"/>
    </source>
</evidence>
<gene>
    <name evidence="2" type="ORF">L203_106220</name>
</gene>
<dbReference type="EMBL" id="CP143791">
    <property type="protein sequence ID" value="WVN90975.1"/>
    <property type="molecule type" value="Genomic_DNA"/>
</dbReference>
<feature type="region of interest" description="Disordered" evidence="1">
    <location>
        <begin position="135"/>
        <end position="164"/>
    </location>
</feature>
<reference evidence="2" key="3">
    <citation type="submission" date="2024-01" db="EMBL/GenBank/DDBJ databases">
        <authorList>
            <person name="Coelho M.A."/>
            <person name="David-Palma M."/>
            <person name="Shea T."/>
            <person name="Sun S."/>
            <person name="Cuomo C.A."/>
            <person name="Heitman J."/>
        </authorList>
    </citation>
    <scope>NUCLEOTIDE SEQUENCE</scope>
    <source>
        <strain evidence="2">CBS 7841</strain>
    </source>
</reference>
<sequence length="205" mass="22173">MANYVYSSQHPQSPRHYNFSSPPRGQYASPISRMSMDGTASGPVETDPMLPPPPMAITHTSHASHALFNSIYPSPASPTSFVPAGSQAQVGSEEAPLPPSKSREESPKGMSKKLYQALLSKPKLSRTWEKKSFAEELEGMQHTPPSSGDSDGFPQYLSPRGRPASLYTSPAEFAAFRPLPMVETQPMSQLQVGAMGRVSVGPERV</sequence>
<keyword evidence="3" id="KW-1185">Reference proteome</keyword>
<dbReference type="OrthoDB" id="2576275at2759"/>
<organism evidence="2 3">
    <name type="scientific">Cryptococcus depauperatus CBS 7841</name>
    <dbReference type="NCBI Taxonomy" id="1295531"/>
    <lineage>
        <taxon>Eukaryota</taxon>
        <taxon>Fungi</taxon>
        <taxon>Dikarya</taxon>
        <taxon>Basidiomycota</taxon>
        <taxon>Agaricomycotina</taxon>
        <taxon>Tremellomycetes</taxon>
        <taxon>Tremellales</taxon>
        <taxon>Cryptococcaceae</taxon>
        <taxon>Cryptococcus</taxon>
    </lineage>
</organism>
<dbReference type="Proteomes" id="UP000094043">
    <property type="component" value="Chromosome 8"/>
</dbReference>
<protein>
    <submittedName>
        <fullName evidence="2">Uncharacterized protein</fullName>
    </submittedName>
</protein>
<dbReference type="VEuPathDB" id="FungiDB:L203_00930"/>
<evidence type="ECO:0000313" key="3">
    <source>
        <dbReference type="Proteomes" id="UP000094043"/>
    </source>
</evidence>
<feature type="region of interest" description="Disordered" evidence="1">
    <location>
        <begin position="78"/>
        <end position="111"/>
    </location>
</feature>
<evidence type="ECO:0000313" key="2">
    <source>
        <dbReference type="EMBL" id="WVN90975.1"/>
    </source>
</evidence>
<name>A0A1E3IY77_9TREE</name>
<dbReference type="RefSeq" id="XP_066071675.1">
    <property type="nucleotide sequence ID" value="XM_066215578.1"/>
</dbReference>
<dbReference type="KEGG" id="cdep:91090428"/>